<keyword evidence="4" id="KW-1185">Reference proteome</keyword>
<dbReference type="PANTHER" id="PTHR31680:SF12">
    <property type="entry name" value="OS11G0587300 PROTEIN"/>
    <property type="match status" value="1"/>
</dbReference>
<feature type="region of interest" description="Disordered" evidence="1">
    <location>
        <begin position="543"/>
        <end position="572"/>
    </location>
</feature>
<evidence type="ECO:0000313" key="4">
    <source>
        <dbReference type="Proteomes" id="UP001396334"/>
    </source>
</evidence>
<feature type="compositionally biased region" description="Polar residues" evidence="1">
    <location>
        <begin position="445"/>
        <end position="455"/>
    </location>
</feature>
<comment type="caution">
    <text evidence="3">The sequence shown here is derived from an EMBL/GenBank/DDBJ whole genome shotgun (WGS) entry which is preliminary data.</text>
</comment>
<dbReference type="EMBL" id="JBBPBN010000021">
    <property type="protein sequence ID" value="KAK9015554.1"/>
    <property type="molecule type" value="Genomic_DNA"/>
</dbReference>
<sequence>MVRIEEDDFVGGHLEGCNASYVNESLGQLYEPYVDASMDAAGSVEGQKPIESTTVNSLTSSAGGFGSVWWYPNSGATHHVTNKPVPIVPSQVVDGSHAQEPTHSVEEPRAATSSMQAVSLEDHVLSGHTAVSSSDGVFKGHEEGHTAEVATNIEANVDRLPEEEIATGNEVNDDQINEEAIHGVSNDDTAASNSAGDGFSEENIGVSNDDTAASNIGVSNDDTAASSAFLAPSVPTHAGNTSGVVQKVVLQRPTVSGSLPVVQGVEKLWAKASHSADIAGSMESGSEFVIPSNESPRVGTEAGDSGYVPDNTAARACDLSAGSAPMLVAQPSRVEVASSTMDEMVDDRDAPNDSLCQSDSRDSSMSISESSSGDVIARIQPVVQTNSHSMIFDRHQILTGKRLHSIKRLPSTASREATSEQEKSVESPVTPKDQSAPSHERSRQSLEPYNTTGCRNKSPCRSPIFEFNEISSRSPWKFSKEAPRLSLDSRAVLDATGSLKPREIRTNATILSPNQCKSNREEDGVDEIDKQRRSTSVVARLMGLEAPLRESGPEPSRQSELRRSASEARGRDPFHFQPRFIEGVNFLLKQSQQSNLRNGEISSNVVTENGAKQERVMSNGSERSRNVRAEPVNAPVRGMVQRKRFYDSVDFFPETKQTVSIYAEIEKRLKLRGIDEPSKDIETVKQFLEALKLKGLLHTKPEKQRGDRNFTYEHEQSPIVVIKPAAIRRTGNDFSPSGYRPRPGTRRNPNLDSPPTMSPRRDRPLRNQSRARGSISPTRSENGVKRPSGKPLSIETQRGNGNLEQRRVPPVQPAGVNVTRTGLDQTTNRSPGNRKSTADIPAEDETSTASECSISSSSQTDTERCKVEAYKEGRSLLERCDKLLHSIAEMTATTAESQPSPVSVLDSSLYKHESSPSLVMPRRIDFQDQVIESEDELWSPASAMSSVESKLSDKSDDCEFIYISDILRATSCLPDDADIFLLLEKQQYLKGKDTSRVYRLQRKLIFDTIREILNRKGQLPPWKLNPWTGHTSLQQIWSEFQKIQERDSSDDLFEVICGVLRKDLAGDAINGWEDCPIEMSQAVLDIERLIFKDLIVETIGELTDLSGKSTKFPAICRKLVF</sequence>
<gene>
    <name evidence="3" type="ORF">V6N11_006656</name>
</gene>
<feature type="compositionally biased region" description="Low complexity" evidence="1">
    <location>
        <begin position="847"/>
        <end position="860"/>
    </location>
</feature>
<dbReference type="InterPro" id="IPR025486">
    <property type="entry name" value="DUF4378"/>
</dbReference>
<feature type="region of interest" description="Disordered" evidence="1">
    <location>
        <begin position="94"/>
        <end position="116"/>
    </location>
</feature>
<feature type="region of interest" description="Disordered" evidence="1">
    <location>
        <begin position="343"/>
        <end position="373"/>
    </location>
</feature>
<feature type="compositionally biased region" description="Polar residues" evidence="1">
    <location>
        <begin position="766"/>
        <end position="781"/>
    </location>
</feature>
<feature type="region of interest" description="Disordered" evidence="1">
    <location>
        <begin position="183"/>
        <end position="219"/>
    </location>
</feature>
<evidence type="ECO:0000256" key="1">
    <source>
        <dbReference type="SAM" id="MobiDB-lite"/>
    </source>
</evidence>
<feature type="compositionally biased region" description="Polar residues" evidence="1">
    <location>
        <begin position="818"/>
        <end position="835"/>
    </location>
</feature>
<feature type="region of interest" description="Disordered" evidence="1">
    <location>
        <begin position="722"/>
        <end position="864"/>
    </location>
</feature>
<feature type="region of interest" description="Disordered" evidence="1">
    <location>
        <begin position="403"/>
        <end position="458"/>
    </location>
</feature>
<evidence type="ECO:0000313" key="3">
    <source>
        <dbReference type="EMBL" id="KAK9015554.1"/>
    </source>
</evidence>
<dbReference type="Proteomes" id="UP001396334">
    <property type="component" value="Unassembled WGS sequence"/>
</dbReference>
<reference evidence="3 4" key="1">
    <citation type="journal article" date="2024" name="G3 (Bethesda)">
        <title>Genome assembly of Hibiscus sabdariffa L. provides insights into metabolisms of medicinal natural products.</title>
        <authorList>
            <person name="Kim T."/>
        </authorList>
    </citation>
    <scope>NUCLEOTIDE SEQUENCE [LARGE SCALE GENOMIC DNA]</scope>
    <source>
        <strain evidence="3">TK-2024</strain>
        <tissue evidence="3">Old leaves</tissue>
    </source>
</reference>
<proteinExistence type="predicted"/>
<feature type="compositionally biased region" description="Basic and acidic residues" evidence="1">
    <location>
        <begin position="547"/>
        <end position="572"/>
    </location>
</feature>
<accession>A0ABR2RRR1</accession>
<dbReference type="Pfam" id="PF14309">
    <property type="entry name" value="DUF4378"/>
    <property type="match status" value="1"/>
</dbReference>
<feature type="compositionally biased region" description="Polar residues" evidence="1">
    <location>
        <begin position="186"/>
        <end position="195"/>
    </location>
</feature>
<feature type="compositionally biased region" description="Low complexity" evidence="1">
    <location>
        <begin position="353"/>
        <end position="373"/>
    </location>
</feature>
<feature type="domain" description="DUF4378" evidence="2">
    <location>
        <begin position="959"/>
        <end position="1097"/>
    </location>
</feature>
<organism evidence="3 4">
    <name type="scientific">Hibiscus sabdariffa</name>
    <name type="common">roselle</name>
    <dbReference type="NCBI Taxonomy" id="183260"/>
    <lineage>
        <taxon>Eukaryota</taxon>
        <taxon>Viridiplantae</taxon>
        <taxon>Streptophyta</taxon>
        <taxon>Embryophyta</taxon>
        <taxon>Tracheophyta</taxon>
        <taxon>Spermatophyta</taxon>
        <taxon>Magnoliopsida</taxon>
        <taxon>eudicotyledons</taxon>
        <taxon>Gunneridae</taxon>
        <taxon>Pentapetalae</taxon>
        <taxon>rosids</taxon>
        <taxon>malvids</taxon>
        <taxon>Malvales</taxon>
        <taxon>Malvaceae</taxon>
        <taxon>Malvoideae</taxon>
        <taxon>Hibiscus</taxon>
    </lineage>
</organism>
<evidence type="ECO:0000259" key="2">
    <source>
        <dbReference type="Pfam" id="PF14309"/>
    </source>
</evidence>
<dbReference type="PANTHER" id="PTHR31680">
    <property type="entry name" value="LONGIFOLIA PROTEIN"/>
    <property type="match status" value="1"/>
</dbReference>
<feature type="compositionally biased region" description="Polar residues" evidence="1">
    <location>
        <begin position="794"/>
        <end position="803"/>
    </location>
</feature>
<name>A0ABR2RRR1_9ROSI</name>
<feature type="compositionally biased region" description="Polar residues" evidence="1">
    <location>
        <begin position="205"/>
        <end position="219"/>
    </location>
</feature>
<dbReference type="InterPro" id="IPR033334">
    <property type="entry name" value="LNG1/2"/>
</dbReference>
<protein>
    <recommendedName>
        <fullName evidence="2">DUF4378 domain-containing protein</fullName>
    </recommendedName>
</protein>